<dbReference type="Proteomes" id="UP000596661">
    <property type="component" value="Chromosome 6"/>
</dbReference>
<protein>
    <submittedName>
        <fullName evidence="3">Uncharacterized protein</fullName>
    </submittedName>
</protein>
<keyword evidence="1" id="KW-0175">Coiled coil</keyword>
<proteinExistence type="predicted"/>
<dbReference type="AlphaFoldDB" id="A0A803PTA1"/>
<feature type="compositionally biased region" description="Basic and acidic residues" evidence="2">
    <location>
        <begin position="1"/>
        <end position="14"/>
    </location>
</feature>
<dbReference type="EnsemblPlants" id="evm.model.06.1147">
    <property type="protein sequence ID" value="cds.evm.model.06.1147"/>
    <property type="gene ID" value="evm.TU.06.1147"/>
</dbReference>
<feature type="coiled-coil region" evidence="1">
    <location>
        <begin position="111"/>
        <end position="143"/>
    </location>
</feature>
<evidence type="ECO:0000256" key="2">
    <source>
        <dbReference type="SAM" id="MobiDB-lite"/>
    </source>
</evidence>
<organism evidence="3 4">
    <name type="scientific">Cannabis sativa</name>
    <name type="common">Hemp</name>
    <name type="synonym">Marijuana</name>
    <dbReference type="NCBI Taxonomy" id="3483"/>
    <lineage>
        <taxon>Eukaryota</taxon>
        <taxon>Viridiplantae</taxon>
        <taxon>Streptophyta</taxon>
        <taxon>Embryophyta</taxon>
        <taxon>Tracheophyta</taxon>
        <taxon>Spermatophyta</taxon>
        <taxon>Magnoliopsida</taxon>
        <taxon>eudicotyledons</taxon>
        <taxon>Gunneridae</taxon>
        <taxon>Pentapetalae</taxon>
        <taxon>rosids</taxon>
        <taxon>fabids</taxon>
        <taxon>Rosales</taxon>
        <taxon>Cannabaceae</taxon>
        <taxon>Cannabis</taxon>
    </lineage>
</organism>
<feature type="region of interest" description="Disordered" evidence="2">
    <location>
        <begin position="1"/>
        <end position="30"/>
    </location>
</feature>
<evidence type="ECO:0000256" key="1">
    <source>
        <dbReference type="SAM" id="Coils"/>
    </source>
</evidence>
<sequence>MVEVESSKKPRRVDTPAVSSHSGIPPEAEEYLVPPGIILSPVPADEERQQLRIAKHHYAMAEYTRGNTEVEALKKETGHLSKTLIDHGYIMSEFGGMDEAMKSLRDFGVERKAFREEAQEKEAQAERRHQEALKAKAEELRAKDDALKAWDEAVTK</sequence>
<name>A0A803PTA1_CANSA</name>
<reference evidence="3" key="2">
    <citation type="submission" date="2021-03" db="UniProtKB">
        <authorList>
            <consortium name="EnsemblPlants"/>
        </authorList>
    </citation>
    <scope>IDENTIFICATION</scope>
</reference>
<dbReference type="EMBL" id="UZAU01000593">
    <property type="status" value="NOT_ANNOTATED_CDS"/>
    <property type="molecule type" value="Genomic_DNA"/>
</dbReference>
<accession>A0A803PTA1</accession>
<evidence type="ECO:0000313" key="4">
    <source>
        <dbReference type="Proteomes" id="UP000596661"/>
    </source>
</evidence>
<keyword evidence="4" id="KW-1185">Reference proteome</keyword>
<dbReference type="Gramene" id="evm.model.06.1147">
    <property type="protein sequence ID" value="cds.evm.model.06.1147"/>
    <property type="gene ID" value="evm.TU.06.1147"/>
</dbReference>
<evidence type="ECO:0000313" key="3">
    <source>
        <dbReference type="EnsemblPlants" id="cds.evm.model.06.1147"/>
    </source>
</evidence>
<reference evidence="3" key="1">
    <citation type="submission" date="2018-11" db="EMBL/GenBank/DDBJ databases">
        <authorList>
            <person name="Grassa J C."/>
        </authorList>
    </citation>
    <scope>NUCLEOTIDE SEQUENCE [LARGE SCALE GENOMIC DNA]</scope>
</reference>